<organism evidence="1 2">
    <name type="scientific">Ancylostoma ceylanicum</name>
    <dbReference type="NCBI Taxonomy" id="53326"/>
    <lineage>
        <taxon>Eukaryota</taxon>
        <taxon>Metazoa</taxon>
        <taxon>Ecdysozoa</taxon>
        <taxon>Nematoda</taxon>
        <taxon>Chromadorea</taxon>
        <taxon>Rhabditida</taxon>
        <taxon>Rhabditina</taxon>
        <taxon>Rhabditomorpha</taxon>
        <taxon>Strongyloidea</taxon>
        <taxon>Ancylostomatidae</taxon>
        <taxon>Ancylostomatinae</taxon>
        <taxon>Ancylostoma</taxon>
    </lineage>
</organism>
<evidence type="ECO:0000313" key="1">
    <source>
        <dbReference type="EMBL" id="EYC01913.1"/>
    </source>
</evidence>
<reference evidence="2" key="1">
    <citation type="journal article" date="2015" name="Nat. Genet.">
        <title>The genome and transcriptome of the zoonotic hookworm Ancylostoma ceylanicum identify infection-specific gene families.</title>
        <authorList>
            <person name="Schwarz E.M."/>
            <person name="Hu Y."/>
            <person name="Antoshechkin I."/>
            <person name="Miller M.M."/>
            <person name="Sternberg P.W."/>
            <person name="Aroian R.V."/>
        </authorList>
    </citation>
    <scope>NUCLEOTIDE SEQUENCE</scope>
    <source>
        <strain evidence="2">HY135</strain>
    </source>
</reference>
<sequence length="78" mass="8824">MTCCSCLLAGMPNLFFKRIDSEWYECTFYHRNSGNSNLINGNEATLEESQGIEASALNFRCEETAIDVVRENKTPIIL</sequence>
<dbReference type="Proteomes" id="UP000024635">
    <property type="component" value="Unassembled WGS sequence"/>
</dbReference>
<dbReference type="EMBL" id="JARK01001439">
    <property type="protein sequence ID" value="EYC01913.1"/>
    <property type="molecule type" value="Genomic_DNA"/>
</dbReference>
<evidence type="ECO:0000313" key="2">
    <source>
        <dbReference type="Proteomes" id="UP000024635"/>
    </source>
</evidence>
<dbReference type="AlphaFoldDB" id="A0A016TH29"/>
<gene>
    <name evidence="1" type="primary">Acey_s0103.g3535</name>
    <name evidence="1" type="ORF">Y032_0103g3535</name>
</gene>
<protein>
    <submittedName>
        <fullName evidence="1">Uncharacterized protein</fullName>
    </submittedName>
</protein>
<name>A0A016TH29_9BILA</name>
<keyword evidence="2" id="KW-1185">Reference proteome</keyword>
<proteinExistence type="predicted"/>
<accession>A0A016TH29</accession>
<comment type="caution">
    <text evidence="1">The sequence shown here is derived from an EMBL/GenBank/DDBJ whole genome shotgun (WGS) entry which is preliminary data.</text>
</comment>